<keyword evidence="4" id="KW-1185">Reference proteome</keyword>
<dbReference type="EMBL" id="CP008953">
    <property type="protein sequence ID" value="AIG79289.1"/>
    <property type="molecule type" value="Genomic_DNA"/>
</dbReference>
<feature type="transmembrane region" description="Helical" evidence="2">
    <location>
        <begin position="74"/>
        <end position="98"/>
    </location>
</feature>
<keyword evidence="2" id="KW-1133">Transmembrane helix</keyword>
<evidence type="ECO:0000256" key="2">
    <source>
        <dbReference type="SAM" id="Phobius"/>
    </source>
</evidence>
<reference evidence="3 4" key="1">
    <citation type="journal article" date="2014" name="J. Biotechnol.">
        <title>Complete genome sequence of the actinobacterium Amycolatopsis japonica MG417-CF17(T) (=DSM 44213T) producing (S,S)-N,N'-ethylenediaminedisuccinic acid.</title>
        <authorList>
            <person name="Stegmann E."/>
            <person name="Albersmeier A."/>
            <person name="Spohn M."/>
            <person name="Gert H."/>
            <person name="Weber T."/>
            <person name="Wohlleben W."/>
            <person name="Kalinowski J."/>
            <person name="Ruckert C."/>
        </authorList>
    </citation>
    <scope>NUCLEOTIDE SEQUENCE [LARGE SCALE GENOMIC DNA]</scope>
    <source>
        <strain evidence="4">MG417-CF17 (DSM 44213)</strain>
    </source>
</reference>
<evidence type="ECO:0000313" key="3">
    <source>
        <dbReference type="EMBL" id="AIG79289.1"/>
    </source>
</evidence>
<organism evidence="3 4">
    <name type="scientific">Amycolatopsis japonica</name>
    <dbReference type="NCBI Taxonomy" id="208439"/>
    <lineage>
        <taxon>Bacteria</taxon>
        <taxon>Bacillati</taxon>
        <taxon>Actinomycetota</taxon>
        <taxon>Actinomycetes</taxon>
        <taxon>Pseudonocardiales</taxon>
        <taxon>Pseudonocardiaceae</taxon>
        <taxon>Amycolatopsis</taxon>
        <taxon>Amycolatopsis japonica group</taxon>
    </lineage>
</organism>
<name>A0A075V450_9PSEU</name>
<gene>
    <name evidence="3" type="ORF">AJAP_32375</name>
</gene>
<dbReference type="HOGENOM" id="CLU_1933610_0_0_11"/>
<sequence>MHSAESVMGRPKDHRHVPVVQNPRTPKAFGRRPAFFAPHPPLMSGGWYQGDDHEVVGPGRYPVPRPPAKSAKAALLWALFLGPLGLCYVSPVGGLIATAVSVTAITFGGAALVAVIWPVVMVLSLAALSGRPDDDRR</sequence>
<dbReference type="KEGG" id="aja:AJAP_32375"/>
<evidence type="ECO:0000256" key="1">
    <source>
        <dbReference type="SAM" id="MobiDB-lite"/>
    </source>
</evidence>
<keyword evidence="2" id="KW-0812">Transmembrane</keyword>
<feature type="transmembrane region" description="Helical" evidence="2">
    <location>
        <begin position="104"/>
        <end position="128"/>
    </location>
</feature>
<dbReference type="Proteomes" id="UP000028492">
    <property type="component" value="Chromosome"/>
</dbReference>
<keyword evidence="2" id="KW-0472">Membrane</keyword>
<evidence type="ECO:0000313" key="4">
    <source>
        <dbReference type="Proteomes" id="UP000028492"/>
    </source>
</evidence>
<proteinExistence type="predicted"/>
<dbReference type="RefSeq" id="WP_038518383.1">
    <property type="nucleotide sequence ID" value="NZ_CP008953.1"/>
</dbReference>
<accession>A0A075V450</accession>
<dbReference type="AlphaFoldDB" id="A0A075V450"/>
<feature type="region of interest" description="Disordered" evidence="1">
    <location>
        <begin position="1"/>
        <end position="23"/>
    </location>
</feature>
<protein>
    <submittedName>
        <fullName evidence="3">Conserved putative membrane protein</fullName>
    </submittedName>
</protein>